<evidence type="ECO:0000256" key="5">
    <source>
        <dbReference type="ARBA" id="ARBA00022801"/>
    </source>
</evidence>
<dbReference type="Pfam" id="PF07145">
    <property type="entry name" value="PAM2"/>
    <property type="match status" value="1"/>
</dbReference>
<dbReference type="OrthoDB" id="342024at2759"/>
<keyword evidence="5" id="KW-0378">Hydrolase</keyword>
<dbReference type="PROSITE" id="PS51722">
    <property type="entry name" value="G_TR_2"/>
    <property type="match status" value="1"/>
</dbReference>
<dbReference type="CDD" id="cd04089">
    <property type="entry name" value="eRF3_II"/>
    <property type="match status" value="1"/>
</dbReference>
<feature type="compositionally biased region" description="Low complexity" evidence="10">
    <location>
        <begin position="86"/>
        <end position="130"/>
    </location>
</feature>
<dbReference type="SUPFAM" id="SSF50447">
    <property type="entry name" value="Translation proteins"/>
    <property type="match status" value="1"/>
</dbReference>
<dbReference type="InterPro" id="IPR031157">
    <property type="entry name" value="G_TR_CS"/>
</dbReference>
<evidence type="ECO:0000256" key="10">
    <source>
        <dbReference type="SAM" id="MobiDB-lite"/>
    </source>
</evidence>
<dbReference type="KEGG" id="der:6541665"/>
<dbReference type="FunFam" id="3.40.50.300:FF:000270">
    <property type="entry name" value="Eukaryotic peptide chain release factor GTP-binding subunit ERF3A"/>
    <property type="match status" value="1"/>
</dbReference>
<dbReference type="Gene3D" id="2.40.30.10">
    <property type="entry name" value="Translation factors"/>
    <property type="match status" value="2"/>
</dbReference>
<dbReference type="Pfam" id="PF00009">
    <property type="entry name" value="GTP_EFTU"/>
    <property type="match status" value="1"/>
</dbReference>
<accession>B3N3U3</accession>
<keyword evidence="3" id="KW-0597">Phosphoprotein</keyword>
<dbReference type="InterPro" id="IPR009001">
    <property type="entry name" value="Transl_elong_EF1A/Init_IF2_C"/>
</dbReference>
<dbReference type="GO" id="GO:0000184">
    <property type="term" value="P:nuclear-transcribed mRNA catabolic process, nonsense-mediated decay"/>
    <property type="evidence" value="ECO:0007669"/>
    <property type="project" value="UniProtKB-KW"/>
</dbReference>
<dbReference type="Pfam" id="PF22594">
    <property type="entry name" value="GTP-eEF1A_C"/>
    <property type="match status" value="1"/>
</dbReference>
<dbReference type="InterPro" id="IPR000795">
    <property type="entry name" value="T_Tr_GTP-bd_dom"/>
</dbReference>
<feature type="region of interest" description="Disordered" evidence="10">
    <location>
        <begin position="53"/>
        <end position="154"/>
    </location>
</feature>
<dbReference type="EMBL" id="CH954177">
    <property type="protein sequence ID" value="EDV58795.1"/>
    <property type="molecule type" value="Genomic_DNA"/>
</dbReference>
<evidence type="ECO:0000259" key="11">
    <source>
        <dbReference type="PROSITE" id="PS51722"/>
    </source>
</evidence>
<keyword evidence="4" id="KW-0547">Nucleotide-binding</keyword>
<keyword evidence="8" id="KW-0866">Nonsense-mediated mRNA decay</keyword>
<dbReference type="AlphaFoldDB" id="B3N3U3"/>
<dbReference type="CDD" id="cd03704">
    <property type="entry name" value="eRF3_C_III"/>
    <property type="match status" value="1"/>
</dbReference>
<dbReference type="InterPro" id="IPR027417">
    <property type="entry name" value="P-loop_NTPase"/>
</dbReference>
<dbReference type="InterPro" id="IPR009000">
    <property type="entry name" value="Transl_B-barrel_sf"/>
</dbReference>
<keyword evidence="7" id="KW-0342">GTP-binding</keyword>
<comment type="similarity">
    <text evidence="2">Belongs to the TRAFAC class translation factor GTPase superfamily. Classic translation factor GTPase family. EF-Tu/EF-1A subfamily.</text>
</comment>
<dbReference type="FunFam" id="2.40.30.10:FF:000024">
    <property type="entry name" value="Eukaryotic peptide chain release factor GTP-binding subunit ERF3A"/>
    <property type="match status" value="1"/>
</dbReference>
<keyword evidence="13" id="KW-1185">Reference proteome</keyword>
<dbReference type="eggNOG" id="KOG0459">
    <property type="taxonomic scope" value="Eukaryota"/>
</dbReference>
<protein>
    <recommendedName>
        <fullName evidence="11">Tr-type G domain-containing protein</fullName>
    </recommendedName>
</protein>
<dbReference type="InterPro" id="IPR054696">
    <property type="entry name" value="GTP-eEF1A_C"/>
</dbReference>
<evidence type="ECO:0000256" key="9">
    <source>
        <dbReference type="ARBA" id="ARBA00049117"/>
    </source>
</evidence>
<evidence type="ECO:0000256" key="4">
    <source>
        <dbReference type="ARBA" id="ARBA00022741"/>
    </source>
</evidence>
<dbReference type="PRINTS" id="PR00315">
    <property type="entry name" value="ELONGATNFCT"/>
</dbReference>
<feature type="domain" description="Tr-type G" evidence="11">
    <location>
        <begin position="194"/>
        <end position="420"/>
    </location>
</feature>
<dbReference type="Pfam" id="PF03144">
    <property type="entry name" value="GTP_EFTU_D2"/>
    <property type="match status" value="1"/>
</dbReference>
<dbReference type="InterPro" id="IPR009818">
    <property type="entry name" value="PAM2_motif"/>
</dbReference>
<dbReference type="GO" id="GO:0005525">
    <property type="term" value="F:GTP binding"/>
    <property type="evidence" value="ECO:0007669"/>
    <property type="project" value="UniProtKB-KW"/>
</dbReference>
<evidence type="ECO:0000313" key="12">
    <source>
        <dbReference type="EMBL" id="EDV58795.1"/>
    </source>
</evidence>
<dbReference type="PhylomeDB" id="B3N3U3"/>
<dbReference type="SUPFAM" id="SSF52540">
    <property type="entry name" value="P-loop containing nucleoside triphosphate hydrolases"/>
    <property type="match status" value="1"/>
</dbReference>
<comment type="subcellular location">
    <subcellularLocation>
        <location evidence="1">Cytoplasm</location>
    </subcellularLocation>
</comment>
<gene>
    <name evidence="12" type="primary">Dere\GG23786</name>
    <name evidence="12" type="synonym">dere_GLEANR_8577</name>
    <name evidence="12" type="synonym">GG23786</name>
    <name evidence="12" type="ORF">Dere_GG23786</name>
</gene>
<dbReference type="SUPFAM" id="SSF50465">
    <property type="entry name" value="EF-Tu/eEF-1alpha/eIF2-gamma C-terminal domain"/>
    <property type="match status" value="1"/>
</dbReference>
<name>B3N3U3_DROER</name>
<dbReference type="HOGENOM" id="CLU_007265_3_8_1"/>
<dbReference type="FunFam" id="2.40.30.10:FF:000017">
    <property type="entry name" value="Eukaryotic peptide chain release factor GTP-binding subunit"/>
    <property type="match status" value="1"/>
</dbReference>
<dbReference type="Gene3D" id="3.40.50.300">
    <property type="entry name" value="P-loop containing nucleotide triphosphate hydrolases"/>
    <property type="match status" value="1"/>
</dbReference>
<evidence type="ECO:0000256" key="1">
    <source>
        <dbReference type="ARBA" id="ARBA00004496"/>
    </source>
</evidence>
<proteinExistence type="inferred from homology"/>
<sequence>MAAQENTEISTKFSTLNVNAVEFVPSFSYNSVVNVAEEAAAVVVAAVVAEETADPGPASGSATPATTPDSVGSGGSTAGAAPPPSTAQGAGAAAAPSEQPPTSSSNSASPAPGSPATTPSAGAAAAAPTPIDGLNPSDKIANNETDPADSWDVDDAVITPEDEEVEDAEFTEGEATPKVSKKKVVKVEENRSKREHVNVVFIGHVDAGKSTIGGQIMSLTGMVDKRTLEKYEREAREKSRESWYLSWALDTNQEERDKGKTVEVGRAFFETDRKHFTILDAPGHKSFVPNMIGGAAQADLAVLVISARKGEFETGFDRGGQTREHAMLAKTAGVKHLVVLVNKMDDPTVNWDQTRYNECKDKILPYLKKLGFNPAKDLTFMPCSGLSGYGLKDQIPETLCSWYRGPAFIPFIDELPSLNRKSDGPFIMPIVDKYKDMGTVVMGKVESGTARKGQNLLVMPNRTQVAVDQLFSDDFEVTSVGPGENVKIKLKGIEEEDVSPGFVLCDAANPIKTGKIFDAQVVILEHKSIICAGYSAVMHIHCAAEEVTVKALICLVDKKSGDKSKTRPRFVKQDQVAIMRIECSGMICLEQFKLFPQMGRFTLRDENKTIAIGKVLKVVE</sequence>
<dbReference type="GO" id="GO:0005829">
    <property type="term" value="C:cytosol"/>
    <property type="evidence" value="ECO:0007669"/>
    <property type="project" value="UniProtKB-ARBA"/>
</dbReference>
<dbReference type="InterPro" id="IPR004161">
    <property type="entry name" value="EFTu-like_2"/>
</dbReference>
<dbReference type="Proteomes" id="UP000008711">
    <property type="component" value="Unassembled WGS sequence"/>
</dbReference>
<organism evidence="12 13">
    <name type="scientific">Drosophila erecta</name>
    <name type="common">Fruit fly</name>
    <dbReference type="NCBI Taxonomy" id="7220"/>
    <lineage>
        <taxon>Eukaryota</taxon>
        <taxon>Metazoa</taxon>
        <taxon>Ecdysozoa</taxon>
        <taxon>Arthropoda</taxon>
        <taxon>Hexapoda</taxon>
        <taxon>Insecta</taxon>
        <taxon>Pterygota</taxon>
        <taxon>Neoptera</taxon>
        <taxon>Endopterygota</taxon>
        <taxon>Diptera</taxon>
        <taxon>Brachycera</taxon>
        <taxon>Muscomorpha</taxon>
        <taxon>Ephydroidea</taxon>
        <taxon>Drosophilidae</taxon>
        <taxon>Drosophila</taxon>
        <taxon>Sophophora</taxon>
    </lineage>
</organism>
<evidence type="ECO:0000256" key="7">
    <source>
        <dbReference type="ARBA" id="ARBA00023134"/>
    </source>
</evidence>
<evidence type="ECO:0000313" key="13">
    <source>
        <dbReference type="Proteomes" id="UP000008711"/>
    </source>
</evidence>
<reference evidence="12 13" key="1">
    <citation type="journal article" date="2007" name="Nature">
        <title>Evolution of genes and genomes on the Drosophila phylogeny.</title>
        <authorList>
            <consortium name="Drosophila 12 Genomes Consortium"/>
            <person name="Clark A.G."/>
            <person name="Eisen M.B."/>
            <person name="Smith D.R."/>
            <person name="Bergman C.M."/>
            <person name="Oliver B."/>
            <person name="Markow T.A."/>
            <person name="Kaufman T.C."/>
            <person name="Kellis M."/>
            <person name="Gelbart W."/>
            <person name="Iyer V.N."/>
            <person name="Pollard D.A."/>
            <person name="Sackton T.B."/>
            <person name="Larracuente A.M."/>
            <person name="Singh N.D."/>
            <person name="Abad J.P."/>
            <person name="Abt D.N."/>
            <person name="Adryan B."/>
            <person name="Aguade M."/>
            <person name="Akashi H."/>
            <person name="Anderson W.W."/>
            <person name="Aquadro C.F."/>
            <person name="Ardell D.H."/>
            <person name="Arguello R."/>
            <person name="Artieri C.G."/>
            <person name="Barbash D.A."/>
            <person name="Barker D."/>
            <person name="Barsanti P."/>
            <person name="Batterham P."/>
            <person name="Batzoglou S."/>
            <person name="Begun D."/>
            <person name="Bhutkar A."/>
            <person name="Blanco E."/>
            <person name="Bosak S.A."/>
            <person name="Bradley R.K."/>
            <person name="Brand A.D."/>
            <person name="Brent M.R."/>
            <person name="Brooks A.N."/>
            <person name="Brown R.H."/>
            <person name="Butlin R.K."/>
            <person name="Caggese C."/>
            <person name="Calvi B.R."/>
            <person name="Bernardo de Carvalho A."/>
            <person name="Caspi A."/>
            <person name="Castrezana S."/>
            <person name="Celniker S.E."/>
            <person name="Chang J.L."/>
            <person name="Chapple C."/>
            <person name="Chatterji S."/>
            <person name="Chinwalla A."/>
            <person name="Civetta A."/>
            <person name="Clifton S.W."/>
            <person name="Comeron J.M."/>
            <person name="Costello J.C."/>
            <person name="Coyne J.A."/>
            <person name="Daub J."/>
            <person name="David R.G."/>
            <person name="Delcher A.L."/>
            <person name="Delehaunty K."/>
            <person name="Do C.B."/>
            <person name="Ebling H."/>
            <person name="Edwards K."/>
            <person name="Eickbush T."/>
            <person name="Evans J.D."/>
            <person name="Filipski A."/>
            <person name="Findeiss S."/>
            <person name="Freyhult E."/>
            <person name="Fulton L."/>
            <person name="Fulton R."/>
            <person name="Garcia A.C."/>
            <person name="Gardiner A."/>
            <person name="Garfield D.A."/>
            <person name="Garvin B.E."/>
            <person name="Gibson G."/>
            <person name="Gilbert D."/>
            <person name="Gnerre S."/>
            <person name="Godfrey J."/>
            <person name="Good R."/>
            <person name="Gotea V."/>
            <person name="Gravely B."/>
            <person name="Greenberg A.J."/>
            <person name="Griffiths-Jones S."/>
            <person name="Gross S."/>
            <person name="Guigo R."/>
            <person name="Gustafson E.A."/>
            <person name="Haerty W."/>
            <person name="Hahn M.W."/>
            <person name="Halligan D.L."/>
            <person name="Halpern A.L."/>
            <person name="Halter G.M."/>
            <person name="Han M.V."/>
            <person name="Heger A."/>
            <person name="Hillier L."/>
            <person name="Hinrichs A.S."/>
            <person name="Holmes I."/>
            <person name="Hoskins R.A."/>
            <person name="Hubisz M.J."/>
            <person name="Hultmark D."/>
            <person name="Huntley M.A."/>
            <person name="Jaffe D.B."/>
            <person name="Jagadeeshan S."/>
            <person name="Jeck W.R."/>
            <person name="Johnson J."/>
            <person name="Jones C.D."/>
            <person name="Jordan W.C."/>
            <person name="Karpen G.H."/>
            <person name="Kataoka E."/>
            <person name="Keightley P.D."/>
            <person name="Kheradpour P."/>
            <person name="Kirkness E.F."/>
            <person name="Koerich L.B."/>
            <person name="Kristiansen K."/>
            <person name="Kudrna D."/>
            <person name="Kulathinal R.J."/>
            <person name="Kumar S."/>
            <person name="Kwok R."/>
            <person name="Lander E."/>
            <person name="Langley C.H."/>
            <person name="Lapoint R."/>
            <person name="Lazzaro B.P."/>
            <person name="Lee S.J."/>
            <person name="Levesque L."/>
            <person name="Li R."/>
            <person name="Lin C.F."/>
            <person name="Lin M.F."/>
            <person name="Lindblad-Toh K."/>
            <person name="Llopart A."/>
            <person name="Long M."/>
            <person name="Low L."/>
            <person name="Lozovsky E."/>
            <person name="Lu J."/>
            <person name="Luo M."/>
            <person name="Machado C.A."/>
            <person name="Makalowski W."/>
            <person name="Marzo M."/>
            <person name="Matsuda M."/>
            <person name="Matzkin L."/>
            <person name="McAllister B."/>
            <person name="McBride C.S."/>
            <person name="McKernan B."/>
            <person name="McKernan K."/>
            <person name="Mendez-Lago M."/>
            <person name="Minx P."/>
            <person name="Mollenhauer M.U."/>
            <person name="Montooth K."/>
            <person name="Mount S.M."/>
            <person name="Mu X."/>
            <person name="Myers E."/>
            <person name="Negre B."/>
            <person name="Newfeld S."/>
            <person name="Nielsen R."/>
            <person name="Noor M.A."/>
            <person name="O'Grady P."/>
            <person name="Pachter L."/>
            <person name="Papaceit M."/>
            <person name="Parisi M.J."/>
            <person name="Parisi M."/>
            <person name="Parts L."/>
            <person name="Pedersen J.S."/>
            <person name="Pesole G."/>
            <person name="Phillippy A.M."/>
            <person name="Ponting C.P."/>
            <person name="Pop M."/>
            <person name="Porcelli D."/>
            <person name="Powell J.R."/>
            <person name="Prohaska S."/>
            <person name="Pruitt K."/>
            <person name="Puig M."/>
            <person name="Quesneville H."/>
            <person name="Ram K.R."/>
            <person name="Rand D."/>
            <person name="Rasmussen M.D."/>
            <person name="Reed L.K."/>
            <person name="Reenan R."/>
            <person name="Reily A."/>
            <person name="Remington K.A."/>
            <person name="Rieger T.T."/>
            <person name="Ritchie M.G."/>
            <person name="Robin C."/>
            <person name="Rogers Y.H."/>
            <person name="Rohde C."/>
            <person name="Rozas J."/>
            <person name="Rubenfield M.J."/>
            <person name="Ruiz A."/>
            <person name="Russo S."/>
            <person name="Salzberg S.L."/>
            <person name="Sanchez-Gracia A."/>
            <person name="Saranga D.J."/>
            <person name="Sato H."/>
            <person name="Schaeffer S.W."/>
            <person name="Schatz M.C."/>
            <person name="Schlenke T."/>
            <person name="Schwartz R."/>
            <person name="Segarra C."/>
            <person name="Singh R.S."/>
            <person name="Sirot L."/>
            <person name="Sirota M."/>
            <person name="Sisneros N.B."/>
            <person name="Smith C.D."/>
            <person name="Smith T.F."/>
            <person name="Spieth J."/>
            <person name="Stage D.E."/>
            <person name="Stark A."/>
            <person name="Stephan W."/>
            <person name="Strausberg R.L."/>
            <person name="Strempel S."/>
            <person name="Sturgill D."/>
            <person name="Sutton G."/>
            <person name="Sutton G.G."/>
            <person name="Tao W."/>
            <person name="Teichmann S."/>
            <person name="Tobari Y.N."/>
            <person name="Tomimura Y."/>
            <person name="Tsolas J.M."/>
            <person name="Valente V.L."/>
            <person name="Venter E."/>
            <person name="Venter J.C."/>
            <person name="Vicario S."/>
            <person name="Vieira F.G."/>
            <person name="Vilella A.J."/>
            <person name="Villasante A."/>
            <person name="Walenz B."/>
            <person name="Wang J."/>
            <person name="Wasserman M."/>
            <person name="Watts T."/>
            <person name="Wilson D."/>
            <person name="Wilson R.K."/>
            <person name="Wing R.A."/>
            <person name="Wolfner M.F."/>
            <person name="Wong A."/>
            <person name="Wong G.K."/>
            <person name="Wu C.I."/>
            <person name="Wu G."/>
            <person name="Yamamoto D."/>
            <person name="Yang H.P."/>
            <person name="Yang S.P."/>
            <person name="Yorke J.A."/>
            <person name="Yoshida K."/>
            <person name="Zdobnov E."/>
            <person name="Zhang P."/>
            <person name="Zhang Y."/>
            <person name="Zimin A.V."/>
            <person name="Baldwin J."/>
            <person name="Abdouelleil A."/>
            <person name="Abdulkadir J."/>
            <person name="Abebe A."/>
            <person name="Abera B."/>
            <person name="Abreu J."/>
            <person name="Acer S.C."/>
            <person name="Aftuck L."/>
            <person name="Alexander A."/>
            <person name="An P."/>
            <person name="Anderson E."/>
            <person name="Anderson S."/>
            <person name="Arachi H."/>
            <person name="Azer M."/>
            <person name="Bachantsang P."/>
            <person name="Barry A."/>
            <person name="Bayul T."/>
            <person name="Berlin A."/>
            <person name="Bessette D."/>
            <person name="Bloom T."/>
            <person name="Blye J."/>
            <person name="Boguslavskiy L."/>
            <person name="Bonnet C."/>
            <person name="Boukhgalter B."/>
            <person name="Bourzgui I."/>
            <person name="Brown A."/>
            <person name="Cahill P."/>
            <person name="Channer S."/>
            <person name="Cheshatsang Y."/>
            <person name="Chuda L."/>
            <person name="Citroen M."/>
            <person name="Collymore A."/>
            <person name="Cooke P."/>
            <person name="Costello M."/>
            <person name="D'Aco K."/>
            <person name="Daza R."/>
            <person name="De Haan G."/>
            <person name="DeGray S."/>
            <person name="DeMaso C."/>
            <person name="Dhargay N."/>
            <person name="Dooley K."/>
            <person name="Dooley E."/>
            <person name="Doricent M."/>
            <person name="Dorje P."/>
            <person name="Dorjee K."/>
            <person name="Dupes A."/>
            <person name="Elong R."/>
            <person name="Falk J."/>
            <person name="Farina A."/>
            <person name="Faro S."/>
            <person name="Ferguson D."/>
            <person name="Fisher S."/>
            <person name="Foley C.D."/>
            <person name="Franke A."/>
            <person name="Friedrich D."/>
            <person name="Gadbois L."/>
            <person name="Gearin G."/>
            <person name="Gearin C.R."/>
            <person name="Giannoukos G."/>
            <person name="Goode T."/>
            <person name="Graham J."/>
            <person name="Grandbois E."/>
            <person name="Grewal S."/>
            <person name="Gyaltsen K."/>
            <person name="Hafez N."/>
            <person name="Hagos B."/>
            <person name="Hall J."/>
            <person name="Henson C."/>
            <person name="Hollinger A."/>
            <person name="Honan T."/>
            <person name="Huard M.D."/>
            <person name="Hughes L."/>
            <person name="Hurhula B."/>
            <person name="Husby M.E."/>
            <person name="Kamat A."/>
            <person name="Kanga B."/>
            <person name="Kashin S."/>
            <person name="Khazanovich D."/>
            <person name="Kisner P."/>
            <person name="Lance K."/>
            <person name="Lara M."/>
            <person name="Lee W."/>
            <person name="Lennon N."/>
            <person name="Letendre F."/>
            <person name="LeVine R."/>
            <person name="Lipovsky A."/>
            <person name="Liu X."/>
            <person name="Liu J."/>
            <person name="Liu S."/>
            <person name="Lokyitsang T."/>
            <person name="Lokyitsang Y."/>
            <person name="Lubonja R."/>
            <person name="Lui A."/>
            <person name="MacDonald P."/>
            <person name="Magnisalis V."/>
            <person name="Maru K."/>
            <person name="Matthews C."/>
            <person name="McCusker W."/>
            <person name="McDonough S."/>
            <person name="Mehta T."/>
            <person name="Meldrim J."/>
            <person name="Meneus L."/>
            <person name="Mihai O."/>
            <person name="Mihalev A."/>
            <person name="Mihova T."/>
            <person name="Mittelman R."/>
            <person name="Mlenga V."/>
            <person name="Montmayeur A."/>
            <person name="Mulrain L."/>
            <person name="Navidi A."/>
            <person name="Naylor J."/>
            <person name="Negash T."/>
            <person name="Nguyen T."/>
            <person name="Nguyen N."/>
            <person name="Nicol R."/>
            <person name="Norbu C."/>
            <person name="Norbu N."/>
            <person name="Novod N."/>
            <person name="O'Neill B."/>
            <person name="Osman S."/>
            <person name="Markiewicz E."/>
            <person name="Oyono O.L."/>
            <person name="Patti C."/>
            <person name="Phunkhang P."/>
            <person name="Pierre F."/>
            <person name="Priest M."/>
            <person name="Raghuraman S."/>
            <person name="Rege F."/>
            <person name="Reyes R."/>
            <person name="Rise C."/>
            <person name="Rogov P."/>
            <person name="Ross K."/>
            <person name="Ryan E."/>
            <person name="Settipalli S."/>
            <person name="Shea T."/>
            <person name="Sherpa N."/>
            <person name="Shi L."/>
            <person name="Shih D."/>
            <person name="Sparrow T."/>
            <person name="Spaulding J."/>
            <person name="Stalker J."/>
            <person name="Stange-Thomann N."/>
            <person name="Stavropoulos S."/>
            <person name="Stone C."/>
            <person name="Strader C."/>
            <person name="Tesfaye S."/>
            <person name="Thomson T."/>
            <person name="Thoulutsang Y."/>
            <person name="Thoulutsang D."/>
            <person name="Topham K."/>
            <person name="Topping I."/>
            <person name="Tsamla T."/>
            <person name="Vassiliev H."/>
            <person name="Vo A."/>
            <person name="Wangchuk T."/>
            <person name="Wangdi T."/>
            <person name="Weiand M."/>
            <person name="Wilkinson J."/>
            <person name="Wilson A."/>
            <person name="Yadav S."/>
            <person name="Young G."/>
            <person name="Yu Q."/>
            <person name="Zembek L."/>
            <person name="Zhong D."/>
            <person name="Zimmer A."/>
            <person name="Zwirko Z."/>
            <person name="Jaffe D.B."/>
            <person name="Alvarez P."/>
            <person name="Brockman W."/>
            <person name="Butler J."/>
            <person name="Chin C."/>
            <person name="Gnerre S."/>
            <person name="Grabherr M."/>
            <person name="Kleber M."/>
            <person name="Mauceli E."/>
            <person name="MacCallum I."/>
        </authorList>
    </citation>
    <scope>NUCLEOTIDE SEQUENCE [LARGE SCALE GENOMIC DNA]</scope>
    <source>
        <strain evidence="12 13">TSC#14021-0224.01</strain>
    </source>
</reference>
<evidence type="ECO:0000256" key="2">
    <source>
        <dbReference type="ARBA" id="ARBA00007249"/>
    </source>
</evidence>
<feature type="compositionally biased region" description="Polar residues" evidence="10">
    <location>
        <begin position="60"/>
        <end position="70"/>
    </location>
</feature>
<evidence type="ECO:0000256" key="8">
    <source>
        <dbReference type="ARBA" id="ARBA00023161"/>
    </source>
</evidence>
<dbReference type="OMA" id="IERYEEC"/>
<keyword evidence="6" id="KW-0648">Protein biosynthesis</keyword>
<reference evidence="12 13" key="2">
    <citation type="journal article" date="2008" name="Bioinformatics">
        <title>Assembly reconciliation.</title>
        <authorList>
            <person name="Zimin A.V."/>
            <person name="Smith D.R."/>
            <person name="Sutton G."/>
            <person name="Yorke J.A."/>
        </authorList>
    </citation>
    <scope>NUCLEOTIDE SEQUENCE [LARGE SCALE GENOMIC DNA]</scope>
    <source>
        <strain evidence="12 13">TSC#14021-0224.01</strain>
    </source>
</reference>
<dbReference type="GO" id="GO:0003747">
    <property type="term" value="F:translation release factor activity"/>
    <property type="evidence" value="ECO:0007669"/>
    <property type="project" value="UniProtKB-ARBA"/>
</dbReference>
<dbReference type="CDD" id="cd01883">
    <property type="entry name" value="EF1_alpha"/>
    <property type="match status" value="1"/>
</dbReference>
<evidence type="ECO:0000256" key="3">
    <source>
        <dbReference type="ARBA" id="ARBA00022553"/>
    </source>
</evidence>
<evidence type="ECO:0000256" key="6">
    <source>
        <dbReference type="ARBA" id="ARBA00022917"/>
    </source>
</evidence>
<dbReference type="InterPro" id="IPR050100">
    <property type="entry name" value="TRAFAC_GTPase_members"/>
</dbReference>
<comment type="catalytic activity">
    <reaction evidence="9">
        <text>GTP + H2O = GDP + phosphate + H(+)</text>
        <dbReference type="Rhea" id="RHEA:19669"/>
        <dbReference type="ChEBI" id="CHEBI:15377"/>
        <dbReference type="ChEBI" id="CHEBI:15378"/>
        <dbReference type="ChEBI" id="CHEBI:37565"/>
        <dbReference type="ChEBI" id="CHEBI:43474"/>
        <dbReference type="ChEBI" id="CHEBI:58189"/>
    </reaction>
    <physiologicalReaction direction="left-to-right" evidence="9">
        <dbReference type="Rhea" id="RHEA:19670"/>
    </physiologicalReaction>
</comment>
<dbReference type="PANTHER" id="PTHR23115">
    <property type="entry name" value="TRANSLATION FACTOR"/>
    <property type="match status" value="1"/>
</dbReference>
<dbReference type="GO" id="GO:0003924">
    <property type="term" value="F:GTPase activity"/>
    <property type="evidence" value="ECO:0007669"/>
    <property type="project" value="InterPro"/>
</dbReference>
<dbReference type="PROSITE" id="PS00301">
    <property type="entry name" value="G_TR_1"/>
    <property type="match status" value="1"/>
</dbReference>